<dbReference type="Pfam" id="PF00482">
    <property type="entry name" value="T2SSF"/>
    <property type="match status" value="1"/>
</dbReference>
<dbReference type="AlphaFoldDB" id="F2NFA8"/>
<organism evidence="8 9">
    <name type="scientific">Desulfobacca acetoxidans (strain ATCC 700848 / DSM 11109 / ASRB2)</name>
    <dbReference type="NCBI Taxonomy" id="880072"/>
    <lineage>
        <taxon>Bacteria</taxon>
        <taxon>Pseudomonadati</taxon>
        <taxon>Thermodesulfobacteriota</taxon>
        <taxon>Desulfobaccia</taxon>
        <taxon>Desulfobaccales</taxon>
        <taxon>Desulfobaccaceae</taxon>
        <taxon>Desulfobacca</taxon>
    </lineage>
</organism>
<evidence type="ECO:0000313" key="9">
    <source>
        <dbReference type="Proteomes" id="UP000000483"/>
    </source>
</evidence>
<protein>
    <submittedName>
        <fullName evidence="8">Type II secretion system F domain protein</fullName>
    </submittedName>
</protein>
<dbReference type="PANTHER" id="PTHR35007:SF2">
    <property type="entry name" value="PILUS ASSEMBLE PROTEIN"/>
    <property type="match status" value="1"/>
</dbReference>
<feature type="transmembrane region" description="Helical" evidence="6">
    <location>
        <begin position="280"/>
        <end position="302"/>
    </location>
</feature>
<feature type="transmembrane region" description="Helical" evidence="6">
    <location>
        <begin position="101"/>
        <end position="123"/>
    </location>
</feature>
<keyword evidence="3 6" id="KW-0812">Transmembrane</keyword>
<evidence type="ECO:0000256" key="6">
    <source>
        <dbReference type="SAM" id="Phobius"/>
    </source>
</evidence>
<dbReference type="EMBL" id="CP002629">
    <property type="protein sequence ID" value="AEB08663.1"/>
    <property type="molecule type" value="Genomic_DNA"/>
</dbReference>
<evidence type="ECO:0000256" key="5">
    <source>
        <dbReference type="ARBA" id="ARBA00023136"/>
    </source>
</evidence>
<dbReference type="STRING" id="880072.Desac_0784"/>
<dbReference type="eggNOG" id="COG2064">
    <property type="taxonomic scope" value="Bacteria"/>
</dbReference>
<keyword evidence="4 6" id="KW-1133">Transmembrane helix</keyword>
<dbReference type="GO" id="GO:0005886">
    <property type="term" value="C:plasma membrane"/>
    <property type="evidence" value="ECO:0007669"/>
    <property type="project" value="UniProtKB-SubCell"/>
</dbReference>
<proteinExistence type="predicted"/>
<dbReference type="KEGG" id="dao:Desac_0784"/>
<evidence type="ECO:0000259" key="7">
    <source>
        <dbReference type="Pfam" id="PF00482"/>
    </source>
</evidence>
<reference evidence="8 9" key="1">
    <citation type="journal article" date="2011" name="Stand. Genomic Sci.">
        <title>Complete genome sequence of the acetate-degrading sulfate reducer Desulfobacca acetoxidans type strain (ASRB2).</title>
        <authorList>
            <person name="Goker M."/>
            <person name="Teshima H."/>
            <person name="Lapidus A."/>
            <person name="Nolan M."/>
            <person name="Lucas S."/>
            <person name="Hammon N."/>
            <person name="Deshpande S."/>
            <person name="Cheng J.F."/>
            <person name="Tapia R."/>
            <person name="Han C."/>
            <person name="Goodwin L."/>
            <person name="Pitluck S."/>
            <person name="Huntemann M."/>
            <person name="Liolios K."/>
            <person name="Ivanova N."/>
            <person name="Pagani I."/>
            <person name="Mavromatis K."/>
            <person name="Ovchinikova G."/>
            <person name="Pati A."/>
            <person name="Chen A."/>
            <person name="Palaniappan K."/>
            <person name="Land M."/>
            <person name="Hauser L."/>
            <person name="Brambilla E.M."/>
            <person name="Rohde M."/>
            <person name="Spring S."/>
            <person name="Detter J.C."/>
            <person name="Woyke T."/>
            <person name="Bristow J."/>
            <person name="Eisen J.A."/>
            <person name="Markowitz V."/>
            <person name="Hugenholtz P."/>
            <person name="Kyrpides N.C."/>
            <person name="Klenk H.P."/>
        </authorList>
    </citation>
    <scope>NUCLEOTIDE SEQUENCE [LARGE SCALE GENOMIC DNA]</scope>
    <source>
        <strain evidence="9">ATCC 700848 / DSM 11109 / ASRB2</strain>
    </source>
</reference>
<evidence type="ECO:0000256" key="2">
    <source>
        <dbReference type="ARBA" id="ARBA00022475"/>
    </source>
</evidence>
<evidence type="ECO:0000256" key="1">
    <source>
        <dbReference type="ARBA" id="ARBA00004651"/>
    </source>
</evidence>
<dbReference type="OrthoDB" id="9810662at2"/>
<evidence type="ECO:0000256" key="3">
    <source>
        <dbReference type="ARBA" id="ARBA00022692"/>
    </source>
</evidence>
<feature type="transmembrane region" description="Helical" evidence="6">
    <location>
        <begin position="6"/>
        <end position="24"/>
    </location>
</feature>
<dbReference type="HOGENOM" id="CLU_056917_0_0_7"/>
<accession>F2NFA8</accession>
<keyword evidence="2" id="KW-1003">Cell membrane</keyword>
<reference evidence="9" key="2">
    <citation type="submission" date="2011-03" db="EMBL/GenBank/DDBJ databases">
        <title>The complete genome of Desulfobacca acetoxidans DSM 11109.</title>
        <authorList>
            <consortium name="US DOE Joint Genome Institute (JGI-PGF)"/>
            <person name="Lucas S."/>
            <person name="Copeland A."/>
            <person name="Lapidus A."/>
            <person name="Bruce D."/>
            <person name="Goodwin L."/>
            <person name="Pitluck S."/>
            <person name="Peters L."/>
            <person name="Kyrpides N."/>
            <person name="Mavromatis K."/>
            <person name="Ivanova N."/>
            <person name="Ovchinnikova G."/>
            <person name="Teshima H."/>
            <person name="Detter J.C."/>
            <person name="Han C."/>
            <person name="Land M."/>
            <person name="Hauser L."/>
            <person name="Markowitz V."/>
            <person name="Cheng J.-F."/>
            <person name="Hugenholtz P."/>
            <person name="Woyke T."/>
            <person name="Wu D."/>
            <person name="Spring S."/>
            <person name="Schueler E."/>
            <person name="Brambilla E."/>
            <person name="Klenk H.-P."/>
            <person name="Eisen J.A."/>
        </authorList>
    </citation>
    <scope>NUCLEOTIDE SEQUENCE [LARGE SCALE GENOMIC DNA]</scope>
    <source>
        <strain evidence="9">ATCC 700848 / DSM 11109 / ASRB2</strain>
    </source>
</reference>
<keyword evidence="9" id="KW-1185">Reference proteome</keyword>
<dbReference type="Proteomes" id="UP000000483">
    <property type="component" value="Chromosome"/>
</dbReference>
<feature type="transmembrane region" description="Helical" evidence="6">
    <location>
        <begin position="129"/>
        <end position="150"/>
    </location>
</feature>
<evidence type="ECO:0000313" key="8">
    <source>
        <dbReference type="EMBL" id="AEB08663.1"/>
    </source>
</evidence>
<comment type="subcellular location">
    <subcellularLocation>
        <location evidence="1">Cell membrane</location>
        <topology evidence="1">Multi-pass membrane protein</topology>
    </subcellularLocation>
</comment>
<feature type="domain" description="Type II secretion system protein GspF" evidence="7">
    <location>
        <begin position="169"/>
        <end position="297"/>
    </location>
</feature>
<dbReference type="RefSeq" id="WP_013705776.1">
    <property type="nucleotide sequence ID" value="NC_015388.1"/>
</dbReference>
<dbReference type="InterPro" id="IPR018076">
    <property type="entry name" value="T2SS_GspF_dom"/>
</dbReference>
<evidence type="ECO:0000256" key="4">
    <source>
        <dbReference type="ARBA" id="ARBA00022989"/>
    </source>
</evidence>
<keyword evidence="5 6" id="KW-0472">Membrane</keyword>
<gene>
    <name evidence="8" type="ordered locus">Desac_0784</name>
</gene>
<dbReference type="PANTHER" id="PTHR35007">
    <property type="entry name" value="INTEGRAL MEMBRANE PROTEIN-RELATED"/>
    <property type="match status" value="1"/>
</dbReference>
<name>F2NFA8_DESAR</name>
<sequence>MNPWSLTAAVLSFAGVTTLAYYLGRLAEQRLYTRLIKRSLTAGRDRPKSFFGDAAPQRLLTEVVLPLGRLAAPSGEEDLAVIRRLLCQAGYRSAPYNLVEAYFGLRALLALGLGALYVLWLFFAGGWTSRSLLILFLPLTAGYYLPAVILRRQASERRLKIWQELPDVLDLLNICIEAGLSLDSALYRVSRELRDIAPVLSRELAQYFLEIQSGLPRKEVLEKIVDRNQVNALSGVVNVLMQSSRLGTDIAESLKVYSVSLRTERMQAAEEQGAKVSTKLTFPMTMLILPALLLVVLGPAMIKMLEKLSQHF</sequence>